<protein>
    <recommendedName>
        <fullName evidence="1">UPF0246 protein DES51_10992</fullName>
    </recommendedName>
</protein>
<dbReference type="GO" id="GO:0033194">
    <property type="term" value="P:response to hydroperoxide"/>
    <property type="evidence" value="ECO:0007669"/>
    <property type="project" value="TreeGrafter"/>
</dbReference>
<dbReference type="Pfam" id="PF03883">
    <property type="entry name" value="H2O2_YaaD"/>
    <property type="match status" value="1"/>
</dbReference>
<proteinExistence type="inferred from homology"/>
<organism evidence="2 3">
    <name type="scientific">Dielma fastidiosa</name>
    <dbReference type="NCBI Taxonomy" id="1034346"/>
    <lineage>
        <taxon>Bacteria</taxon>
        <taxon>Bacillati</taxon>
        <taxon>Bacillota</taxon>
        <taxon>Erysipelotrichia</taxon>
        <taxon>Erysipelotrichales</taxon>
        <taxon>Erysipelotrichaceae</taxon>
        <taxon>Dielma</taxon>
    </lineage>
</organism>
<dbReference type="OrthoDB" id="9777133at2"/>
<dbReference type="NCBIfam" id="NF002543">
    <property type="entry name" value="PRK02101.1-4"/>
    <property type="match status" value="1"/>
</dbReference>
<sequence>MKIIISPAKRMNRDNNYFEVNQPLFLKESAGLLEIVRSFTQPQLQYILECNEVIAHEAYKQYQHMDLNECGTAALLSYQGIQYTSMAPHVFTDEQLAYCEAHVRILSGFYGLLRPFDGVLPYRLELNNRFKYGPWDSLYAFWGNKLYESLDESSCILDLSSVQYSKIIRRYKKSQVRMIKCYFMEQCDDGYKEKGVYVKKARGEMVRYLAEIKAEEPEAAQGFDRLGYHFQPTLSNHEHYVFTRDRFSMNKYK</sequence>
<dbReference type="AlphaFoldDB" id="A0A318KK62"/>
<name>A0A318KK62_9FIRM</name>
<evidence type="ECO:0000313" key="2">
    <source>
        <dbReference type="EMBL" id="PXX77840.1"/>
    </source>
</evidence>
<evidence type="ECO:0000313" key="3">
    <source>
        <dbReference type="Proteomes" id="UP000247612"/>
    </source>
</evidence>
<dbReference type="HAMAP" id="MF_00652">
    <property type="entry name" value="UPF0246"/>
    <property type="match status" value="1"/>
</dbReference>
<dbReference type="RefSeq" id="WP_022939037.1">
    <property type="nucleotide sequence ID" value="NZ_CABKRQ010000007.1"/>
</dbReference>
<dbReference type="InterPro" id="IPR005583">
    <property type="entry name" value="YaaA"/>
</dbReference>
<reference evidence="2 3" key="1">
    <citation type="submission" date="2018-05" db="EMBL/GenBank/DDBJ databases">
        <title>Genomic Encyclopedia of Type Strains, Phase IV (KMG-IV): sequencing the most valuable type-strain genomes for metagenomic binning, comparative biology and taxonomic classification.</title>
        <authorList>
            <person name="Goeker M."/>
        </authorList>
    </citation>
    <scope>NUCLEOTIDE SEQUENCE [LARGE SCALE GENOMIC DNA]</scope>
    <source>
        <strain evidence="2 3">JC118</strain>
    </source>
</reference>
<comment type="caution">
    <text evidence="2">The sequence shown here is derived from an EMBL/GenBank/DDBJ whole genome shotgun (WGS) entry which is preliminary data.</text>
</comment>
<keyword evidence="3" id="KW-1185">Reference proteome</keyword>
<dbReference type="Proteomes" id="UP000247612">
    <property type="component" value="Unassembled WGS sequence"/>
</dbReference>
<evidence type="ECO:0000256" key="1">
    <source>
        <dbReference type="HAMAP-Rule" id="MF_00652"/>
    </source>
</evidence>
<dbReference type="GO" id="GO:0005829">
    <property type="term" value="C:cytosol"/>
    <property type="evidence" value="ECO:0007669"/>
    <property type="project" value="TreeGrafter"/>
</dbReference>
<gene>
    <name evidence="2" type="ORF">DES51_10992</name>
</gene>
<dbReference type="EMBL" id="QJKH01000009">
    <property type="protein sequence ID" value="PXX77840.1"/>
    <property type="molecule type" value="Genomic_DNA"/>
</dbReference>
<dbReference type="PANTHER" id="PTHR30283">
    <property type="entry name" value="PEROXIDE STRESS RESPONSE PROTEIN YAAA"/>
    <property type="match status" value="1"/>
</dbReference>
<comment type="similarity">
    <text evidence="1">Belongs to the UPF0246 family.</text>
</comment>
<accession>A0A318KK62</accession>
<dbReference type="STRING" id="1034346.GCA_000313565_02753"/>
<dbReference type="PANTHER" id="PTHR30283:SF4">
    <property type="entry name" value="PEROXIDE STRESS RESISTANCE PROTEIN YAAA"/>
    <property type="match status" value="1"/>
</dbReference>